<evidence type="ECO:0000256" key="4">
    <source>
        <dbReference type="ARBA" id="ARBA00023136"/>
    </source>
</evidence>
<name>A0A840WAG6_9ACTN</name>
<feature type="compositionally biased region" description="Low complexity" evidence="5">
    <location>
        <begin position="1"/>
        <end position="12"/>
    </location>
</feature>
<dbReference type="SUPFAM" id="SSF81324">
    <property type="entry name" value="Voltage-gated potassium channels"/>
    <property type="match status" value="1"/>
</dbReference>
<sequence length="337" mass="37328">MPAAPVPAQRGGPAPPARHRSGWADRCARFAGSRPFEVVIVVVILANGVVLGLETYDGLIRAGTALHWLELFFRAVFVVEIGVRLAAYGKRPQDFFRHGWNVFDFVVIAAIFIPGLHGDPALLRVVRVARMVRLVRFSPGLRTIVSALWRSLPGVTGFLALAVVTLYVYGMAGWLIFGSRYPEQYGDIGRSLLTLFVLLSLETLPDLIEQGMEISPWTLLYYVSYVIVTVNLLLNILIAVIVNSMEEARRLEMTERLAPDYDEDGDGVPDEVDRIALTQRLDDLRAVIAELERELRIDRDDGHGRPHRDGARTRRLSDARVASSNSDSVDGGPTQSG</sequence>
<evidence type="ECO:0000256" key="3">
    <source>
        <dbReference type="ARBA" id="ARBA00022989"/>
    </source>
</evidence>
<dbReference type="Gene3D" id="1.20.120.350">
    <property type="entry name" value="Voltage-gated potassium channels. Chain C"/>
    <property type="match status" value="1"/>
</dbReference>
<keyword evidence="9" id="KW-1185">Reference proteome</keyword>
<keyword evidence="8" id="KW-0813">Transport</keyword>
<reference evidence="8 9" key="1">
    <citation type="submission" date="2020-08" db="EMBL/GenBank/DDBJ databases">
        <title>Sequencing the genomes of 1000 actinobacteria strains.</title>
        <authorList>
            <person name="Klenk H.-P."/>
        </authorList>
    </citation>
    <scope>NUCLEOTIDE SEQUENCE [LARGE SCALE GENOMIC DNA]</scope>
    <source>
        <strain evidence="8 9">DSM 103125</strain>
    </source>
</reference>
<evidence type="ECO:0000259" key="7">
    <source>
        <dbReference type="Pfam" id="PF00520"/>
    </source>
</evidence>
<feature type="transmembrane region" description="Helical" evidence="6">
    <location>
        <begin position="220"/>
        <end position="242"/>
    </location>
</feature>
<protein>
    <submittedName>
        <fullName evidence="8">Voltage-gated sodium channel</fullName>
    </submittedName>
</protein>
<feature type="domain" description="Ion transport" evidence="7">
    <location>
        <begin position="34"/>
        <end position="250"/>
    </location>
</feature>
<dbReference type="GO" id="GO:0005248">
    <property type="term" value="F:voltage-gated sodium channel activity"/>
    <property type="evidence" value="ECO:0007669"/>
    <property type="project" value="TreeGrafter"/>
</dbReference>
<evidence type="ECO:0000256" key="1">
    <source>
        <dbReference type="ARBA" id="ARBA00004141"/>
    </source>
</evidence>
<feature type="transmembrane region" description="Helical" evidence="6">
    <location>
        <begin position="99"/>
        <end position="117"/>
    </location>
</feature>
<evidence type="ECO:0000313" key="8">
    <source>
        <dbReference type="EMBL" id="MBB5481099.1"/>
    </source>
</evidence>
<keyword evidence="8" id="KW-0406">Ion transport</keyword>
<dbReference type="Pfam" id="PF00520">
    <property type="entry name" value="Ion_trans"/>
    <property type="match status" value="1"/>
</dbReference>
<dbReference type="Proteomes" id="UP000586947">
    <property type="component" value="Unassembled WGS sequence"/>
</dbReference>
<evidence type="ECO:0000256" key="5">
    <source>
        <dbReference type="SAM" id="MobiDB-lite"/>
    </source>
</evidence>
<evidence type="ECO:0000313" key="9">
    <source>
        <dbReference type="Proteomes" id="UP000586947"/>
    </source>
</evidence>
<evidence type="ECO:0000256" key="2">
    <source>
        <dbReference type="ARBA" id="ARBA00022692"/>
    </source>
</evidence>
<feature type="transmembrane region" description="Helical" evidence="6">
    <location>
        <begin position="36"/>
        <end position="53"/>
    </location>
</feature>
<dbReference type="EMBL" id="JACHDP010000001">
    <property type="protein sequence ID" value="MBB5481099.1"/>
    <property type="molecule type" value="Genomic_DNA"/>
</dbReference>
<organism evidence="8 9">
    <name type="scientific">Micromonospora parathelypteridis</name>
    <dbReference type="NCBI Taxonomy" id="1839617"/>
    <lineage>
        <taxon>Bacteria</taxon>
        <taxon>Bacillati</taxon>
        <taxon>Actinomycetota</taxon>
        <taxon>Actinomycetes</taxon>
        <taxon>Micromonosporales</taxon>
        <taxon>Micromonosporaceae</taxon>
        <taxon>Micromonospora</taxon>
    </lineage>
</organism>
<dbReference type="InterPro" id="IPR005821">
    <property type="entry name" value="Ion_trans_dom"/>
</dbReference>
<accession>A0A840WAG6</accession>
<keyword evidence="2 6" id="KW-0812">Transmembrane</keyword>
<keyword evidence="3 6" id="KW-1133">Transmembrane helix</keyword>
<proteinExistence type="predicted"/>
<feature type="compositionally biased region" description="Polar residues" evidence="5">
    <location>
        <begin position="322"/>
        <end position="337"/>
    </location>
</feature>
<dbReference type="InterPro" id="IPR043203">
    <property type="entry name" value="VGCC_Ca_Na"/>
</dbReference>
<keyword evidence="4 6" id="KW-0472">Membrane</keyword>
<feature type="transmembrane region" description="Helical" evidence="6">
    <location>
        <begin position="158"/>
        <end position="177"/>
    </location>
</feature>
<evidence type="ECO:0000256" key="6">
    <source>
        <dbReference type="SAM" id="Phobius"/>
    </source>
</evidence>
<comment type="subcellular location">
    <subcellularLocation>
        <location evidence="1">Membrane</location>
        <topology evidence="1">Multi-pass membrane protein</topology>
    </subcellularLocation>
</comment>
<gene>
    <name evidence="8" type="ORF">HNR20_005604</name>
</gene>
<comment type="caution">
    <text evidence="8">The sequence shown here is derived from an EMBL/GenBank/DDBJ whole genome shotgun (WGS) entry which is preliminary data.</text>
</comment>
<dbReference type="AlphaFoldDB" id="A0A840WAG6"/>
<keyword evidence="8" id="KW-0407">Ion channel</keyword>
<dbReference type="PANTHER" id="PTHR10037">
    <property type="entry name" value="VOLTAGE-GATED CATION CHANNEL CALCIUM AND SODIUM"/>
    <property type="match status" value="1"/>
</dbReference>
<feature type="region of interest" description="Disordered" evidence="5">
    <location>
        <begin position="1"/>
        <end position="21"/>
    </location>
</feature>
<dbReference type="GO" id="GO:0001518">
    <property type="term" value="C:voltage-gated sodium channel complex"/>
    <property type="evidence" value="ECO:0007669"/>
    <property type="project" value="TreeGrafter"/>
</dbReference>
<dbReference type="InterPro" id="IPR027359">
    <property type="entry name" value="Volt_channel_dom_sf"/>
</dbReference>
<feature type="transmembrane region" description="Helical" evidence="6">
    <location>
        <begin position="65"/>
        <end position="87"/>
    </location>
</feature>
<dbReference type="PANTHER" id="PTHR10037:SF62">
    <property type="entry name" value="SODIUM CHANNEL PROTEIN 60E"/>
    <property type="match status" value="1"/>
</dbReference>
<dbReference type="RefSeq" id="WP_184186034.1">
    <property type="nucleotide sequence ID" value="NZ_BMNF01000004.1"/>
</dbReference>
<feature type="compositionally biased region" description="Basic and acidic residues" evidence="5">
    <location>
        <begin position="298"/>
        <end position="318"/>
    </location>
</feature>
<dbReference type="Gene3D" id="1.10.287.70">
    <property type="match status" value="1"/>
</dbReference>
<feature type="transmembrane region" description="Helical" evidence="6">
    <location>
        <begin position="189"/>
        <end position="208"/>
    </location>
</feature>
<feature type="region of interest" description="Disordered" evidence="5">
    <location>
        <begin position="298"/>
        <end position="337"/>
    </location>
</feature>